<feature type="short sequence motif" description="'HIGH' region" evidence="10">
    <location>
        <begin position="31"/>
        <end position="41"/>
    </location>
</feature>
<comment type="caution">
    <text evidence="13">The sequence shown here is derived from an EMBL/GenBank/DDBJ whole genome shotgun (WGS) entry which is preliminary data.</text>
</comment>
<dbReference type="AlphaFoldDB" id="A0A8J2YG94"/>
<comment type="similarity">
    <text evidence="1 10">Belongs to the class-I aminoacyl-tRNA synthetase family.</text>
</comment>
<dbReference type="InterPro" id="IPR009080">
    <property type="entry name" value="tRNAsynth_Ia_anticodon-bd"/>
</dbReference>
<comment type="subunit">
    <text evidence="2 10">Monomer.</text>
</comment>
<evidence type="ECO:0000256" key="1">
    <source>
        <dbReference type="ARBA" id="ARBA00005594"/>
    </source>
</evidence>
<keyword evidence="10" id="KW-0963">Cytoplasm</keyword>
<dbReference type="GO" id="GO:0005524">
    <property type="term" value="F:ATP binding"/>
    <property type="evidence" value="ECO:0007669"/>
    <property type="project" value="UniProtKB-UniRule"/>
</dbReference>
<feature type="binding site" evidence="10">
    <location>
        <position position="295"/>
    </location>
    <ligand>
        <name>ATP</name>
        <dbReference type="ChEBI" id="CHEBI:30616"/>
    </ligand>
</feature>
<dbReference type="InterPro" id="IPR015803">
    <property type="entry name" value="Cys-tRNA-ligase"/>
</dbReference>
<keyword evidence="6 10" id="KW-0862">Zinc</keyword>
<keyword evidence="5 10" id="KW-0547">Nucleotide-binding</keyword>
<evidence type="ECO:0000256" key="9">
    <source>
        <dbReference type="ARBA" id="ARBA00023146"/>
    </source>
</evidence>
<dbReference type="PRINTS" id="PR00983">
    <property type="entry name" value="TRNASYNTHCYS"/>
</dbReference>
<dbReference type="GO" id="GO:0008270">
    <property type="term" value="F:zinc ion binding"/>
    <property type="evidence" value="ECO:0007669"/>
    <property type="project" value="UniProtKB-UniRule"/>
</dbReference>
<keyword evidence="8 10" id="KW-0648">Protein biosynthesis</keyword>
<evidence type="ECO:0000256" key="2">
    <source>
        <dbReference type="ARBA" id="ARBA00011245"/>
    </source>
</evidence>
<dbReference type="RefSeq" id="WP_188408924.1">
    <property type="nucleotide sequence ID" value="NZ_BMCP01000001.1"/>
</dbReference>
<organism evidence="13 14">
    <name type="scientific">Agaricicola taiwanensis</name>
    <dbReference type="NCBI Taxonomy" id="591372"/>
    <lineage>
        <taxon>Bacteria</taxon>
        <taxon>Pseudomonadati</taxon>
        <taxon>Pseudomonadota</taxon>
        <taxon>Alphaproteobacteria</taxon>
        <taxon>Rhodobacterales</taxon>
        <taxon>Paracoccaceae</taxon>
        <taxon>Agaricicola</taxon>
    </lineage>
</organism>
<evidence type="ECO:0000256" key="5">
    <source>
        <dbReference type="ARBA" id="ARBA00022741"/>
    </source>
</evidence>
<evidence type="ECO:0000313" key="13">
    <source>
        <dbReference type="EMBL" id="GGE37619.1"/>
    </source>
</evidence>
<feature type="binding site" evidence="10">
    <location>
        <position position="29"/>
    </location>
    <ligand>
        <name>Zn(2+)</name>
        <dbReference type="ChEBI" id="CHEBI:29105"/>
    </ligand>
</feature>
<keyword evidence="4 10" id="KW-0479">Metal-binding</keyword>
<dbReference type="EMBL" id="BMCP01000001">
    <property type="protein sequence ID" value="GGE37619.1"/>
    <property type="molecule type" value="Genomic_DNA"/>
</dbReference>
<dbReference type="Pfam" id="PF23493">
    <property type="entry name" value="CysS_C"/>
    <property type="match status" value="1"/>
</dbReference>
<feature type="binding site" evidence="10">
    <location>
        <position position="220"/>
    </location>
    <ligand>
        <name>Zn(2+)</name>
        <dbReference type="ChEBI" id="CHEBI:29105"/>
    </ligand>
</feature>
<feature type="domain" description="tRNA synthetases class I catalytic" evidence="11">
    <location>
        <begin position="18"/>
        <end position="339"/>
    </location>
</feature>
<dbReference type="HAMAP" id="MF_00041">
    <property type="entry name" value="Cys_tRNA_synth"/>
    <property type="match status" value="1"/>
</dbReference>
<keyword evidence="3 10" id="KW-0436">Ligase</keyword>
<reference evidence="13" key="1">
    <citation type="journal article" date="2014" name="Int. J. Syst. Evol. Microbiol.">
        <title>Complete genome sequence of Corynebacterium casei LMG S-19264T (=DSM 44701T), isolated from a smear-ripened cheese.</title>
        <authorList>
            <consortium name="US DOE Joint Genome Institute (JGI-PGF)"/>
            <person name="Walter F."/>
            <person name="Albersmeier A."/>
            <person name="Kalinowski J."/>
            <person name="Ruckert C."/>
        </authorList>
    </citation>
    <scope>NUCLEOTIDE SEQUENCE</scope>
    <source>
        <strain evidence="13">CCM 7684</strain>
    </source>
</reference>
<keyword evidence="7 10" id="KW-0067">ATP-binding</keyword>
<evidence type="ECO:0000256" key="8">
    <source>
        <dbReference type="ARBA" id="ARBA00022917"/>
    </source>
</evidence>
<dbReference type="PANTHER" id="PTHR10890">
    <property type="entry name" value="CYSTEINYL-TRNA SYNTHETASE"/>
    <property type="match status" value="1"/>
</dbReference>
<feature type="binding site" evidence="10">
    <location>
        <position position="259"/>
    </location>
    <ligand>
        <name>Zn(2+)</name>
        <dbReference type="ChEBI" id="CHEBI:29105"/>
    </ligand>
</feature>
<evidence type="ECO:0000313" key="14">
    <source>
        <dbReference type="Proteomes" id="UP000602745"/>
    </source>
</evidence>
<dbReference type="Proteomes" id="UP000602745">
    <property type="component" value="Unassembled WGS sequence"/>
</dbReference>
<comment type="subcellular location">
    <subcellularLocation>
        <location evidence="10">Cytoplasm</location>
    </subcellularLocation>
</comment>
<dbReference type="GO" id="GO:0006423">
    <property type="term" value="P:cysteinyl-tRNA aminoacylation"/>
    <property type="evidence" value="ECO:0007669"/>
    <property type="project" value="UniProtKB-UniRule"/>
</dbReference>
<dbReference type="NCBIfam" id="TIGR00435">
    <property type="entry name" value="cysS"/>
    <property type="match status" value="1"/>
</dbReference>
<protein>
    <recommendedName>
        <fullName evidence="10">Cysteine--tRNA ligase</fullName>
        <ecNumber evidence="10">6.1.1.16</ecNumber>
    </recommendedName>
    <alternativeName>
        <fullName evidence="10">Cysteinyl-tRNA synthetase</fullName>
        <shortName evidence="10">CysRS</shortName>
    </alternativeName>
</protein>
<comment type="catalytic activity">
    <reaction evidence="10">
        <text>tRNA(Cys) + L-cysteine + ATP = L-cysteinyl-tRNA(Cys) + AMP + diphosphate</text>
        <dbReference type="Rhea" id="RHEA:17773"/>
        <dbReference type="Rhea" id="RHEA-COMP:9661"/>
        <dbReference type="Rhea" id="RHEA-COMP:9679"/>
        <dbReference type="ChEBI" id="CHEBI:30616"/>
        <dbReference type="ChEBI" id="CHEBI:33019"/>
        <dbReference type="ChEBI" id="CHEBI:35235"/>
        <dbReference type="ChEBI" id="CHEBI:78442"/>
        <dbReference type="ChEBI" id="CHEBI:78517"/>
        <dbReference type="ChEBI" id="CHEBI:456215"/>
        <dbReference type="EC" id="6.1.1.16"/>
    </reaction>
</comment>
<dbReference type="Gene3D" id="3.40.50.620">
    <property type="entry name" value="HUPs"/>
    <property type="match status" value="1"/>
</dbReference>
<dbReference type="GO" id="GO:0005829">
    <property type="term" value="C:cytosol"/>
    <property type="evidence" value="ECO:0007669"/>
    <property type="project" value="TreeGrafter"/>
</dbReference>
<accession>A0A8J2YG94</accession>
<dbReference type="SUPFAM" id="SSF52374">
    <property type="entry name" value="Nucleotidylyl transferase"/>
    <property type="match status" value="1"/>
</dbReference>
<dbReference type="InterPro" id="IPR024909">
    <property type="entry name" value="Cys-tRNA/MSH_ligase"/>
</dbReference>
<dbReference type="Gene3D" id="1.20.120.1910">
    <property type="entry name" value="Cysteine-tRNA ligase, C-terminal anti-codon recognition domain"/>
    <property type="match status" value="1"/>
</dbReference>
<comment type="cofactor">
    <cofactor evidence="10">
        <name>Zn(2+)</name>
        <dbReference type="ChEBI" id="CHEBI:29105"/>
    </cofactor>
    <text evidence="10">Binds 1 zinc ion per subunit.</text>
</comment>
<dbReference type="Pfam" id="PF01406">
    <property type="entry name" value="tRNA-synt_1e"/>
    <property type="match status" value="1"/>
</dbReference>
<keyword evidence="9 10" id="KW-0030">Aminoacyl-tRNA synthetase</keyword>
<feature type="domain" description="Cysteinyl-tRNA ligase anticodon binding" evidence="12">
    <location>
        <begin position="421"/>
        <end position="465"/>
    </location>
</feature>
<dbReference type="SUPFAM" id="SSF47323">
    <property type="entry name" value="Anticodon-binding domain of a subclass of class I aminoacyl-tRNA synthetases"/>
    <property type="match status" value="1"/>
</dbReference>
<evidence type="ECO:0000256" key="4">
    <source>
        <dbReference type="ARBA" id="ARBA00022723"/>
    </source>
</evidence>
<evidence type="ECO:0000259" key="12">
    <source>
        <dbReference type="Pfam" id="PF23493"/>
    </source>
</evidence>
<proteinExistence type="inferred from homology"/>
<evidence type="ECO:0000256" key="6">
    <source>
        <dbReference type="ARBA" id="ARBA00022833"/>
    </source>
</evidence>
<gene>
    <name evidence="10 13" type="primary">cysS</name>
    <name evidence="13" type="ORF">GCM10007276_13810</name>
</gene>
<dbReference type="PANTHER" id="PTHR10890:SF3">
    <property type="entry name" value="CYSTEINE--TRNA LIGASE, CYTOPLASMIC"/>
    <property type="match status" value="1"/>
</dbReference>
<evidence type="ECO:0000256" key="7">
    <source>
        <dbReference type="ARBA" id="ARBA00022840"/>
    </source>
</evidence>
<dbReference type="InterPro" id="IPR056411">
    <property type="entry name" value="CysS_C"/>
</dbReference>
<dbReference type="InterPro" id="IPR032678">
    <property type="entry name" value="tRNA-synt_1_cat_dom"/>
</dbReference>
<sequence>MTLKLFNTLTKSKDGFIPLDAHNVRMYVCGPTVYDRAHIGNARPVIVFDILYRLLRHIYGESHVFYVRNITDVDDKINARAAERNISIRELTEETAAVFRQDVADLGCLSPTVEPRATEHIDEMKAIIERLIARGFAYVAEDHVLFSVKAMEGRKSGLSYGALARRSIDEMLAGARVDVAPYKRDPMDFVLWKPSPEGTPAWESPAGITRPGRPGWHIECSAMAWKHLIDAFAGRLRCDDAQINTFDIHGGGIDLVFPHHENEIAQSCCAFGMERMASVWMHNGFLQVEGEKMSKSLGNFITIGELLADWPGDVIRLAMLQTHYRQPINWTLKGLEEAERTLSAWFEAASDTAEPRPAPEVIAALSDDLNTPRAIAEIHGLRGREEGTALAGTLAFLGFRPDLLARWQEARSSHALSLPVEEIERLVSARLAARKSRNFAEADRIRDELAAQGVLLKDGPEGTSWEPAR</sequence>
<dbReference type="GO" id="GO:0004817">
    <property type="term" value="F:cysteine-tRNA ligase activity"/>
    <property type="evidence" value="ECO:0007669"/>
    <property type="project" value="UniProtKB-UniRule"/>
</dbReference>
<keyword evidence="14" id="KW-1185">Reference proteome</keyword>
<feature type="binding site" evidence="10">
    <location>
        <position position="263"/>
    </location>
    <ligand>
        <name>Zn(2+)</name>
        <dbReference type="ChEBI" id="CHEBI:29105"/>
    </ligand>
</feature>
<name>A0A8J2YG94_9RHOB</name>
<dbReference type="EC" id="6.1.1.16" evidence="10"/>
<evidence type="ECO:0000259" key="11">
    <source>
        <dbReference type="Pfam" id="PF01406"/>
    </source>
</evidence>
<dbReference type="CDD" id="cd00672">
    <property type="entry name" value="CysRS_core"/>
    <property type="match status" value="1"/>
</dbReference>
<evidence type="ECO:0000256" key="10">
    <source>
        <dbReference type="HAMAP-Rule" id="MF_00041"/>
    </source>
</evidence>
<feature type="short sequence motif" description="'KMSKS' region" evidence="10">
    <location>
        <begin position="292"/>
        <end position="296"/>
    </location>
</feature>
<dbReference type="InterPro" id="IPR014729">
    <property type="entry name" value="Rossmann-like_a/b/a_fold"/>
</dbReference>
<evidence type="ECO:0000256" key="3">
    <source>
        <dbReference type="ARBA" id="ARBA00022598"/>
    </source>
</evidence>
<reference evidence="13" key="2">
    <citation type="submission" date="2020-09" db="EMBL/GenBank/DDBJ databases">
        <authorList>
            <person name="Sun Q."/>
            <person name="Sedlacek I."/>
        </authorList>
    </citation>
    <scope>NUCLEOTIDE SEQUENCE</scope>
    <source>
        <strain evidence="13">CCM 7684</strain>
    </source>
</reference>